<evidence type="ECO:0000256" key="2">
    <source>
        <dbReference type="ARBA" id="ARBA00022840"/>
    </source>
</evidence>
<dbReference type="AlphaFoldDB" id="A0A9D2FTS5"/>
<dbReference type="InterPro" id="IPR027417">
    <property type="entry name" value="P-loop_NTPase"/>
</dbReference>
<dbReference type="GO" id="GO:0034040">
    <property type="term" value="F:ATPase-coupled lipid transmembrane transporter activity"/>
    <property type="evidence" value="ECO:0007669"/>
    <property type="project" value="TreeGrafter"/>
</dbReference>
<dbReference type="GO" id="GO:0016887">
    <property type="term" value="F:ATP hydrolysis activity"/>
    <property type="evidence" value="ECO:0007669"/>
    <property type="project" value="InterPro"/>
</dbReference>
<dbReference type="Proteomes" id="UP000824056">
    <property type="component" value="Unassembled WGS sequence"/>
</dbReference>
<evidence type="ECO:0000256" key="1">
    <source>
        <dbReference type="ARBA" id="ARBA00022741"/>
    </source>
</evidence>
<reference evidence="4" key="1">
    <citation type="journal article" date="2021" name="PeerJ">
        <title>Extensive microbial diversity within the chicken gut microbiome revealed by metagenomics and culture.</title>
        <authorList>
            <person name="Gilroy R."/>
            <person name="Ravi A."/>
            <person name="Getino M."/>
            <person name="Pursley I."/>
            <person name="Horton D.L."/>
            <person name="Alikhan N.F."/>
            <person name="Baker D."/>
            <person name="Gharbi K."/>
            <person name="Hall N."/>
            <person name="Watson M."/>
            <person name="Adriaenssens E.M."/>
            <person name="Foster-Nyarko E."/>
            <person name="Jarju S."/>
            <person name="Secka A."/>
            <person name="Antonio M."/>
            <person name="Oren A."/>
            <person name="Chaudhuri R.R."/>
            <person name="La Ragione R."/>
            <person name="Hildebrand F."/>
            <person name="Pallen M.J."/>
        </authorList>
    </citation>
    <scope>NUCLEOTIDE SEQUENCE</scope>
    <source>
        <strain evidence="4">1068</strain>
    </source>
</reference>
<dbReference type="PANTHER" id="PTHR24221">
    <property type="entry name" value="ATP-BINDING CASSETTE SUB-FAMILY B"/>
    <property type="match status" value="1"/>
</dbReference>
<dbReference type="EMBL" id="DXBG01000306">
    <property type="protein sequence ID" value="HIZ66813.1"/>
    <property type="molecule type" value="Genomic_DNA"/>
</dbReference>
<dbReference type="InterPro" id="IPR039421">
    <property type="entry name" value="Type_1_exporter"/>
</dbReference>
<dbReference type="PROSITE" id="PS00211">
    <property type="entry name" value="ABC_TRANSPORTER_1"/>
    <property type="match status" value="1"/>
</dbReference>
<reference evidence="4" key="2">
    <citation type="submission" date="2021-04" db="EMBL/GenBank/DDBJ databases">
        <authorList>
            <person name="Gilroy R."/>
        </authorList>
    </citation>
    <scope>NUCLEOTIDE SEQUENCE</scope>
    <source>
        <strain evidence="4">1068</strain>
    </source>
</reference>
<accession>A0A9D2FTS5</accession>
<comment type="caution">
    <text evidence="4">The sequence shown here is derived from an EMBL/GenBank/DDBJ whole genome shotgun (WGS) entry which is preliminary data.</text>
</comment>
<dbReference type="InterPro" id="IPR003593">
    <property type="entry name" value="AAA+_ATPase"/>
</dbReference>
<keyword evidence="1" id="KW-0547">Nucleotide-binding</keyword>
<proteinExistence type="predicted"/>
<name>A0A9D2FTS5_9FIRM</name>
<protein>
    <submittedName>
        <fullName evidence="4">ATP-binding cassette domain-containing protein</fullName>
    </submittedName>
</protein>
<evidence type="ECO:0000313" key="4">
    <source>
        <dbReference type="EMBL" id="HIZ66813.1"/>
    </source>
</evidence>
<evidence type="ECO:0000313" key="5">
    <source>
        <dbReference type="Proteomes" id="UP000824056"/>
    </source>
</evidence>
<dbReference type="SMART" id="SM00382">
    <property type="entry name" value="AAA"/>
    <property type="match status" value="1"/>
</dbReference>
<sequence>DKPVLHQVSMVFEKGKKYALSGPSGCGKSTLLKLMIGYLKDYQGSITFDGKDQKEFAEDSLTRQMAYIDQNTYLFPGTVRENITLFQDTYSSEEIREALRNSALEEFMEPGLLNKEVGEDGKNLSGGQRQRVAIARALLQKKSVIIMDEGTSALDRENARIVEEQLLRNKELTVILISHNIQDQMKGLFDRIYQMGEGKNI</sequence>
<dbReference type="PROSITE" id="PS50893">
    <property type="entry name" value="ABC_TRANSPORTER_2"/>
    <property type="match status" value="1"/>
</dbReference>
<evidence type="ECO:0000259" key="3">
    <source>
        <dbReference type="PROSITE" id="PS50893"/>
    </source>
</evidence>
<feature type="domain" description="ABC transporter" evidence="3">
    <location>
        <begin position="1"/>
        <end position="201"/>
    </location>
</feature>
<gene>
    <name evidence="4" type="ORF">H9809_13105</name>
</gene>
<dbReference type="InterPro" id="IPR017871">
    <property type="entry name" value="ABC_transporter-like_CS"/>
</dbReference>
<keyword evidence="2 4" id="KW-0067">ATP-binding</keyword>
<dbReference type="SUPFAM" id="SSF52540">
    <property type="entry name" value="P-loop containing nucleoside triphosphate hydrolases"/>
    <property type="match status" value="1"/>
</dbReference>
<feature type="non-terminal residue" evidence="4">
    <location>
        <position position="1"/>
    </location>
</feature>
<dbReference type="Gene3D" id="3.40.50.300">
    <property type="entry name" value="P-loop containing nucleotide triphosphate hydrolases"/>
    <property type="match status" value="1"/>
</dbReference>
<dbReference type="InterPro" id="IPR003439">
    <property type="entry name" value="ABC_transporter-like_ATP-bd"/>
</dbReference>
<dbReference type="PANTHER" id="PTHR24221:SF654">
    <property type="entry name" value="ATP-BINDING CASSETTE SUB-FAMILY B MEMBER 6"/>
    <property type="match status" value="1"/>
</dbReference>
<dbReference type="Pfam" id="PF00005">
    <property type="entry name" value="ABC_tran"/>
    <property type="match status" value="1"/>
</dbReference>
<organism evidence="4 5">
    <name type="scientific">Candidatus Blautia pullicola</name>
    <dbReference type="NCBI Taxonomy" id="2838498"/>
    <lineage>
        <taxon>Bacteria</taxon>
        <taxon>Bacillati</taxon>
        <taxon>Bacillota</taxon>
        <taxon>Clostridia</taxon>
        <taxon>Lachnospirales</taxon>
        <taxon>Lachnospiraceae</taxon>
        <taxon>Blautia</taxon>
    </lineage>
</organism>
<dbReference type="GO" id="GO:0005524">
    <property type="term" value="F:ATP binding"/>
    <property type="evidence" value="ECO:0007669"/>
    <property type="project" value="UniProtKB-KW"/>
</dbReference>
<dbReference type="CDD" id="cd03228">
    <property type="entry name" value="ABCC_MRP_Like"/>
    <property type="match status" value="1"/>
</dbReference>